<dbReference type="RefSeq" id="WP_111293116.1">
    <property type="nucleotide sequence ID" value="NZ_QKZV01000001.1"/>
</dbReference>
<gene>
    <name evidence="1" type="ORF">LX80_00125</name>
</gene>
<evidence type="ECO:0000313" key="2">
    <source>
        <dbReference type="Proteomes" id="UP000249720"/>
    </source>
</evidence>
<comment type="caution">
    <text evidence="1">The sequence shown here is derived from an EMBL/GenBank/DDBJ whole genome shotgun (WGS) entry which is preliminary data.</text>
</comment>
<dbReference type="AlphaFoldDB" id="A0A2W7S3I8"/>
<dbReference type="Pfam" id="PF04390">
    <property type="entry name" value="LptE"/>
    <property type="match status" value="1"/>
</dbReference>
<proteinExistence type="predicted"/>
<dbReference type="InterPro" id="IPR007485">
    <property type="entry name" value="LPS_assembly_LptE"/>
</dbReference>
<keyword evidence="2" id="KW-1185">Reference proteome</keyword>
<dbReference type="GO" id="GO:0019867">
    <property type="term" value="C:outer membrane"/>
    <property type="evidence" value="ECO:0007669"/>
    <property type="project" value="InterPro"/>
</dbReference>
<reference evidence="1 2" key="1">
    <citation type="submission" date="2018-06" db="EMBL/GenBank/DDBJ databases">
        <title>Genomic Encyclopedia of Archaeal and Bacterial Type Strains, Phase II (KMG-II): from individual species to whole genera.</title>
        <authorList>
            <person name="Goeker M."/>
        </authorList>
    </citation>
    <scope>NUCLEOTIDE SEQUENCE [LARGE SCALE GENOMIC DNA]</scope>
    <source>
        <strain evidence="1 2">DSM 23241</strain>
    </source>
</reference>
<dbReference type="EMBL" id="QKZV01000001">
    <property type="protein sequence ID" value="PZX65636.1"/>
    <property type="molecule type" value="Genomic_DNA"/>
</dbReference>
<dbReference type="GO" id="GO:0043165">
    <property type="term" value="P:Gram-negative-bacterium-type cell outer membrane assembly"/>
    <property type="evidence" value="ECO:0007669"/>
    <property type="project" value="InterPro"/>
</dbReference>
<organism evidence="1 2">
    <name type="scientific">Hydrotalea sandarakina</name>
    <dbReference type="NCBI Taxonomy" id="1004304"/>
    <lineage>
        <taxon>Bacteria</taxon>
        <taxon>Pseudomonadati</taxon>
        <taxon>Bacteroidota</taxon>
        <taxon>Chitinophagia</taxon>
        <taxon>Chitinophagales</taxon>
        <taxon>Chitinophagaceae</taxon>
        <taxon>Hydrotalea</taxon>
    </lineage>
</organism>
<name>A0A2W7S3I8_9BACT</name>
<evidence type="ECO:0000313" key="1">
    <source>
        <dbReference type="EMBL" id="PZX65636.1"/>
    </source>
</evidence>
<accession>A0A2W7S3I8</accession>
<protein>
    <submittedName>
        <fullName evidence="1">Lipopolysaccharide assembly protein</fullName>
    </submittedName>
</protein>
<dbReference type="OrthoDB" id="9790776at2"/>
<dbReference type="Proteomes" id="UP000249720">
    <property type="component" value="Unassembled WGS sequence"/>
</dbReference>
<sequence length="187" mass="20954">MTLKNKLSFIQIKLGHKSFSRNYALQILLFLGFALLNACKIYSFKDVSIDYSKIKTIKIGFIENRASYVNPQLSPQLTDKLQLKIASQTKLIRTNSDDANLVVSGYISDYSVSTAAISSQQATANRLTVAAHITVKNNVDNKTDEFDVSRNYDFSSNLSLQQAEGQLLSTIVSNITDDIFNHIFSNW</sequence>